<dbReference type="GO" id="GO:0048367">
    <property type="term" value="P:shoot system development"/>
    <property type="evidence" value="ECO:0007669"/>
    <property type="project" value="UniProtKB-ARBA"/>
</dbReference>
<dbReference type="PANTHER" id="PTHR47855">
    <property type="entry name" value="OS01G0525701 PROTEIN"/>
    <property type="match status" value="1"/>
</dbReference>
<organism evidence="8">
    <name type="scientific">Triticum aestivum</name>
    <name type="common">Wheat</name>
    <dbReference type="NCBI Taxonomy" id="4565"/>
    <lineage>
        <taxon>Eukaryota</taxon>
        <taxon>Viridiplantae</taxon>
        <taxon>Streptophyta</taxon>
        <taxon>Embryophyta</taxon>
        <taxon>Tracheophyta</taxon>
        <taxon>Spermatophyta</taxon>
        <taxon>Magnoliopsida</taxon>
        <taxon>Liliopsida</taxon>
        <taxon>Poales</taxon>
        <taxon>Poaceae</taxon>
        <taxon>BOP clade</taxon>
        <taxon>Pooideae</taxon>
        <taxon>Triticodae</taxon>
        <taxon>Triticeae</taxon>
        <taxon>Triticinae</taxon>
        <taxon>Triticum</taxon>
    </lineage>
</organism>
<keyword evidence="4" id="KW-0812">Transmembrane</keyword>
<comment type="subcellular location">
    <subcellularLocation>
        <location evidence="1">Cell membrane</location>
        <topology evidence="1">Single-pass membrane protein</topology>
    </subcellularLocation>
</comment>
<evidence type="ECO:0000313" key="9">
    <source>
        <dbReference type="Proteomes" id="UP000019116"/>
    </source>
</evidence>
<dbReference type="Gramene" id="TraesSYM1B03G00377930.1">
    <property type="protein sequence ID" value="TraesSYM1B03G00377930.1.CDS1"/>
    <property type="gene ID" value="TraesSYM1B03G00377930"/>
</dbReference>
<evidence type="ECO:0000256" key="2">
    <source>
        <dbReference type="ARBA" id="ARBA00022473"/>
    </source>
</evidence>
<evidence type="ECO:0000256" key="5">
    <source>
        <dbReference type="ARBA" id="ARBA00022989"/>
    </source>
</evidence>
<name>A0A3B5Z4F3_WHEAT</name>
<dbReference type="GO" id="GO:0008285">
    <property type="term" value="P:negative regulation of cell population proliferation"/>
    <property type="evidence" value="ECO:0007669"/>
    <property type="project" value="InterPro"/>
</dbReference>
<proteinExistence type="inferred from homology"/>
<dbReference type="Proteomes" id="UP000019116">
    <property type="component" value="Chromosome 1B"/>
</dbReference>
<dbReference type="OrthoDB" id="602011at2759"/>
<dbReference type="Gramene" id="TraesJUL1B03G00372370.1">
    <property type="protein sequence ID" value="TraesJUL1B03G00372370.1.CDS1"/>
    <property type="gene ID" value="TraesJUL1B03G00372370"/>
</dbReference>
<dbReference type="Gramene" id="TraesNOR1B03G00375750.1">
    <property type="protein sequence ID" value="TraesNOR1B03G00375750.1.CDS1"/>
    <property type="gene ID" value="TraesNOR1B03G00375750"/>
</dbReference>
<dbReference type="Pfam" id="PF08137">
    <property type="entry name" value="DVL"/>
    <property type="match status" value="1"/>
</dbReference>
<keyword evidence="5" id="KW-1133">Transmembrane helix</keyword>
<keyword evidence="9" id="KW-1185">Reference proteome</keyword>
<evidence type="ECO:0000256" key="3">
    <source>
        <dbReference type="ARBA" id="ARBA00022475"/>
    </source>
</evidence>
<dbReference type="Gramene" id="TraesARI1B03G00375490.1">
    <property type="protein sequence ID" value="TraesARI1B03G00375490.1.CDS1"/>
    <property type="gene ID" value="TraesARI1B03G00375490"/>
</dbReference>
<dbReference type="Gramene" id="TraesCAD_scaffold_002707_01G000700.1">
    <property type="protein sequence ID" value="TraesCAD_scaffold_002707_01G000700.1"/>
    <property type="gene ID" value="TraesCAD_scaffold_002707_01G000700"/>
</dbReference>
<dbReference type="PANTHER" id="PTHR47855:SF6">
    <property type="entry name" value="ROTUNDIFOLIA LIKE 8"/>
    <property type="match status" value="1"/>
</dbReference>
<evidence type="ECO:0000313" key="8">
    <source>
        <dbReference type="EnsemblPlants" id="TraesCS1B02G390700.1.cds1"/>
    </source>
</evidence>
<dbReference type="InterPro" id="IPR012552">
    <property type="entry name" value="DVL"/>
</dbReference>
<dbReference type="Gramene" id="TraesCS1B02G390700.1">
    <property type="protein sequence ID" value="TraesCS1B02G390700.1.cds1"/>
    <property type="gene ID" value="TraesCS1B02G390700"/>
</dbReference>
<dbReference type="GO" id="GO:0005886">
    <property type="term" value="C:plasma membrane"/>
    <property type="evidence" value="ECO:0007669"/>
    <property type="project" value="UniProtKB-SubCell"/>
</dbReference>
<evidence type="ECO:0000256" key="6">
    <source>
        <dbReference type="ARBA" id="ARBA00023136"/>
    </source>
</evidence>
<evidence type="ECO:0000256" key="7">
    <source>
        <dbReference type="ARBA" id="ARBA00024340"/>
    </source>
</evidence>
<evidence type="ECO:0000256" key="4">
    <source>
        <dbReference type="ARBA" id="ARBA00022692"/>
    </source>
</evidence>
<sequence length="45" mass="5433">MDKVQSHGSKQRWSGRGRISRMLRQQKARLYIIQRCVVMLLCYHD</sequence>
<keyword evidence="3" id="KW-1003">Cell membrane</keyword>
<accession>A0A3B5Z4F3</accession>
<dbReference type="Gramene" id="TraesCLE_scaffold_014448_01G000600.1">
    <property type="protein sequence ID" value="TraesCLE_scaffold_014448_01G000600.1"/>
    <property type="gene ID" value="TraesCLE_scaffold_014448_01G000600"/>
</dbReference>
<keyword evidence="6" id="KW-0472">Membrane</keyword>
<reference evidence="8" key="2">
    <citation type="submission" date="2018-10" db="UniProtKB">
        <authorList>
            <consortium name="EnsemblPlants"/>
        </authorList>
    </citation>
    <scope>IDENTIFICATION</scope>
</reference>
<dbReference type="AlphaFoldDB" id="A0A3B5Z4F3"/>
<evidence type="ECO:0000256" key="1">
    <source>
        <dbReference type="ARBA" id="ARBA00004162"/>
    </source>
</evidence>
<keyword evidence="2" id="KW-0217">Developmental protein</keyword>
<reference evidence="8" key="1">
    <citation type="submission" date="2018-08" db="EMBL/GenBank/DDBJ databases">
        <authorList>
            <person name="Rossello M."/>
        </authorList>
    </citation>
    <scope>NUCLEOTIDE SEQUENCE [LARGE SCALE GENOMIC DNA]</scope>
    <source>
        <strain evidence="8">cv. Chinese Spring</strain>
    </source>
</reference>
<dbReference type="Gramene" id="TraesLDM1B03G00372100.1">
    <property type="protein sequence ID" value="TraesLDM1B03G00372100.1.CDS1"/>
    <property type="gene ID" value="TraesLDM1B03G00372100"/>
</dbReference>
<dbReference type="Gramene" id="TraesCS1B03G1058400.1">
    <property type="protein sequence ID" value="TraesCS1B03G1058400.1.CDS1"/>
    <property type="gene ID" value="TraesCS1B03G1058400"/>
</dbReference>
<dbReference type="EnsemblPlants" id="TraesCS1B02G390700.1">
    <property type="protein sequence ID" value="TraesCS1B02G390700.1.cds1"/>
    <property type="gene ID" value="TraesCS1B02G390700"/>
</dbReference>
<dbReference type="InterPro" id="IPR052153">
    <property type="entry name" value="DVL/RTFL_small_peptides"/>
</dbReference>
<protein>
    <submittedName>
        <fullName evidence="8">Uncharacterized protein</fullName>
    </submittedName>
</protein>
<comment type="similarity">
    <text evidence="7">Belongs to the DVL/RTFL small polypeptides family.</text>
</comment>